<keyword evidence="2 5" id="KW-0227">DNA damage</keyword>
<sequence>MIKVLKCGKEYSNKMKRLGREFYNRDSLIVARELLGKVLVHEIEGQKVSARIVETEAYRGIEDKAAHSYGGKRTPRVEVMYGGPGFSYVFIVYGMHYCFNVVTREEGNPQAVLIRAAEPREGSELMAQNRFKKSYHQLNKSQILGLTNGPGKLCRALSIDKSLNGEDLCGSKLYVAEESQESLSIVTAKRVGIDYAEEAKDYPWRFYLEDSQYVSVK</sequence>
<dbReference type="GO" id="GO:0003677">
    <property type="term" value="F:DNA binding"/>
    <property type="evidence" value="ECO:0007669"/>
    <property type="project" value="InterPro"/>
</dbReference>
<reference evidence="6" key="1">
    <citation type="submission" date="2014-07" db="EMBL/GenBank/DDBJ databases">
        <authorList>
            <person name="Hornung V.Bastian."/>
        </authorList>
    </citation>
    <scope>NUCLEOTIDE SEQUENCE</scope>
    <source>
        <strain evidence="6">PCE-S</strain>
    </source>
</reference>
<dbReference type="InterPro" id="IPR036995">
    <property type="entry name" value="MPG_sf"/>
</dbReference>
<dbReference type="SUPFAM" id="SSF50486">
    <property type="entry name" value="FMT C-terminal domain-like"/>
    <property type="match status" value="1"/>
</dbReference>
<dbReference type="EC" id="3.2.2.-" evidence="5"/>
<organism evidence="6">
    <name type="scientific">Desulfitobacterium hafniense</name>
    <name type="common">Desulfitobacterium frappieri</name>
    <dbReference type="NCBI Taxonomy" id="49338"/>
    <lineage>
        <taxon>Bacteria</taxon>
        <taxon>Bacillati</taxon>
        <taxon>Bacillota</taxon>
        <taxon>Clostridia</taxon>
        <taxon>Eubacteriales</taxon>
        <taxon>Desulfitobacteriaceae</taxon>
        <taxon>Desulfitobacterium</taxon>
    </lineage>
</organism>
<dbReference type="CDD" id="cd00540">
    <property type="entry name" value="AAG"/>
    <property type="match status" value="1"/>
</dbReference>
<evidence type="ECO:0000256" key="2">
    <source>
        <dbReference type="ARBA" id="ARBA00022763"/>
    </source>
</evidence>
<dbReference type="InterPro" id="IPR003180">
    <property type="entry name" value="MPG"/>
</dbReference>
<keyword evidence="3 5" id="KW-0378">Hydrolase</keyword>
<evidence type="ECO:0000256" key="4">
    <source>
        <dbReference type="ARBA" id="ARBA00023204"/>
    </source>
</evidence>
<dbReference type="GO" id="GO:0006284">
    <property type="term" value="P:base-excision repair"/>
    <property type="evidence" value="ECO:0007669"/>
    <property type="project" value="InterPro"/>
</dbReference>
<dbReference type="HAMAP" id="MF_00527">
    <property type="entry name" value="3MGH"/>
    <property type="match status" value="1"/>
</dbReference>
<protein>
    <recommendedName>
        <fullName evidence="5">Putative 3-methyladenine DNA glycosylase</fullName>
        <ecNumber evidence="5">3.2.2.-</ecNumber>
    </recommendedName>
</protein>
<dbReference type="PATRIC" id="fig|49338.4.peg.4282"/>
<dbReference type="NCBIfam" id="NF002003">
    <property type="entry name" value="PRK00802.1-3"/>
    <property type="match status" value="1"/>
</dbReference>
<name>A0A098B678_DESHA</name>
<dbReference type="NCBIfam" id="NF002001">
    <property type="entry name" value="PRK00802.1-1"/>
    <property type="match status" value="1"/>
</dbReference>
<dbReference type="Gene3D" id="3.10.300.10">
    <property type="entry name" value="Methylpurine-DNA glycosylase (MPG)"/>
    <property type="match status" value="1"/>
</dbReference>
<keyword evidence="6" id="KW-0326">Glycosidase</keyword>
<accession>A0A098B678</accession>
<gene>
    <name evidence="6" type="ORF">DPCES_3984</name>
</gene>
<dbReference type="EMBL" id="LK996017">
    <property type="protein sequence ID" value="CDX03870.1"/>
    <property type="molecule type" value="Genomic_DNA"/>
</dbReference>
<comment type="similarity">
    <text evidence="1 5">Belongs to the DNA glycosylase MPG family.</text>
</comment>
<evidence type="ECO:0000256" key="5">
    <source>
        <dbReference type="HAMAP-Rule" id="MF_00527"/>
    </source>
</evidence>
<dbReference type="PANTHER" id="PTHR10429:SF0">
    <property type="entry name" value="DNA-3-METHYLADENINE GLYCOSYLASE"/>
    <property type="match status" value="1"/>
</dbReference>
<evidence type="ECO:0000256" key="1">
    <source>
        <dbReference type="ARBA" id="ARBA00009232"/>
    </source>
</evidence>
<keyword evidence="4 5" id="KW-0234">DNA repair</keyword>
<evidence type="ECO:0000256" key="3">
    <source>
        <dbReference type="ARBA" id="ARBA00022801"/>
    </source>
</evidence>
<dbReference type="InterPro" id="IPR011034">
    <property type="entry name" value="Formyl_transferase-like_C_sf"/>
</dbReference>
<dbReference type="PANTHER" id="PTHR10429">
    <property type="entry name" value="DNA-3-METHYLADENINE GLYCOSYLASE"/>
    <property type="match status" value="1"/>
</dbReference>
<dbReference type="Pfam" id="PF02245">
    <property type="entry name" value="Pur_DNA_glyco"/>
    <property type="match status" value="1"/>
</dbReference>
<dbReference type="GO" id="GO:0003905">
    <property type="term" value="F:alkylbase DNA N-glycosylase activity"/>
    <property type="evidence" value="ECO:0007669"/>
    <property type="project" value="InterPro"/>
</dbReference>
<dbReference type="NCBIfam" id="TIGR00567">
    <property type="entry name" value="3mg"/>
    <property type="match status" value="1"/>
</dbReference>
<dbReference type="AlphaFoldDB" id="A0A098B678"/>
<evidence type="ECO:0000313" key="6">
    <source>
        <dbReference type="EMBL" id="CDX03870.1"/>
    </source>
</evidence>
<dbReference type="FunFam" id="3.10.300.10:FF:000001">
    <property type="entry name" value="Putative 3-methyladenine DNA glycosylase"/>
    <property type="match status" value="1"/>
</dbReference>
<proteinExistence type="inferred from homology"/>